<evidence type="ECO:0000313" key="3">
    <source>
        <dbReference type="Proteomes" id="UP000000542"/>
    </source>
</evidence>
<reference evidence="2" key="5">
    <citation type="submission" date="2011-01" db="EMBL/GenBank/DDBJ databases">
        <authorList>
            <person name="Aslett M."/>
        </authorList>
    </citation>
    <scope>NUCLEOTIDE SEQUENCE</scope>
    <source>
        <strain evidence="2">Friedlin</strain>
    </source>
</reference>
<dbReference type="VEuPathDB" id="TriTrypDB:LmjF.31.0750"/>
<accession>Q9BHD3</accession>
<protein>
    <submittedName>
        <fullName evidence="1">Uncharacterized protein P883.37</fullName>
    </submittedName>
</protein>
<dbReference type="KEGG" id="lma:LMJF_31_0750"/>
<reference evidence="2 3" key="3">
    <citation type="journal article" date="2005" name="Science">
        <title>The genome of the kinetoplastid parasite, Leishmania major.</title>
        <authorList>
            <person name="Ivens A.C."/>
            <person name="Peacock C.S."/>
            <person name="Worthey E.A."/>
            <person name="Murphy L."/>
            <person name="Aggarwal G."/>
            <person name="Berriman M."/>
            <person name="Sisk E."/>
            <person name="Rajandream M.A."/>
            <person name="Adlem E."/>
            <person name="Aert R."/>
            <person name="Anupama A."/>
            <person name="Apostolou Z."/>
            <person name="Attipoe P."/>
            <person name="Bason N."/>
            <person name="Bauser C."/>
            <person name="Beck A."/>
            <person name="Beverley S.M."/>
            <person name="Bianchettin G."/>
            <person name="Borzym K."/>
            <person name="Bothe G."/>
            <person name="Bruschi C.V."/>
            <person name="Collins M."/>
            <person name="Cadag E."/>
            <person name="Ciarloni L."/>
            <person name="Clayton C."/>
            <person name="Coulson R.M."/>
            <person name="Cronin A."/>
            <person name="Cruz A.K."/>
            <person name="Davies R.M."/>
            <person name="De Gaudenzi J."/>
            <person name="Dobson D.E."/>
            <person name="Duesterhoeft A."/>
            <person name="Fazelina G."/>
            <person name="Fosker N."/>
            <person name="Frasch A.C."/>
            <person name="Fraser A."/>
            <person name="Fuchs M."/>
            <person name="Gabel C."/>
            <person name="Goble A."/>
            <person name="Goffeau A."/>
            <person name="Harris D."/>
            <person name="Hertz-Fowler C."/>
            <person name="Hilbert H."/>
            <person name="Horn D."/>
            <person name="Huang Y."/>
            <person name="Klages S."/>
            <person name="Knights A."/>
            <person name="Kube M."/>
            <person name="Larke N."/>
            <person name="Litvin L."/>
            <person name="Lord A."/>
            <person name="Louie T."/>
            <person name="Marra M."/>
            <person name="Masuy D."/>
            <person name="Matthews K."/>
            <person name="Michaeli S."/>
            <person name="Mottram J.C."/>
            <person name="Muller-Auer S."/>
            <person name="Munden H."/>
            <person name="Nelson S."/>
            <person name="Norbertczak H."/>
            <person name="Oliver K."/>
            <person name="O'neil S."/>
            <person name="Pentony M."/>
            <person name="Pohl T.M."/>
            <person name="Price C."/>
            <person name="Purnelle B."/>
            <person name="Quail M.A."/>
            <person name="Rabbinowitsch E."/>
            <person name="Reinhardt R."/>
            <person name="Rieger M."/>
            <person name="Rinta J."/>
            <person name="Robben J."/>
            <person name="Robertson L."/>
            <person name="Ruiz J.C."/>
            <person name="Rutter S."/>
            <person name="Saunders D."/>
            <person name="Schafer M."/>
            <person name="Schein J."/>
            <person name="Schwartz D.C."/>
            <person name="Seeger K."/>
            <person name="Seyler A."/>
            <person name="Sharp S."/>
            <person name="Shin H."/>
            <person name="Sivam D."/>
            <person name="Squares R."/>
            <person name="Squares S."/>
            <person name="Tosato V."/>
            <person name="Vogt C."/>
            <person name="Volckaert G."/>
            <person name="Wambutt R."/>
            <person name="Warren T."/>
            <person name="Wedler H."/>
            <person name="Woodward J."/>
            <person name="Zhou S."/>
            <person name="Zimmermann W."/>
            <person name="Smith D.F."/>
            <person name="Blackwell J.M."/>
            <person name="Stuart K.D."/>
            <person name="Barrell B."/>
            <person name="Myler P.J."/>
        </authorList>
    </citation>
    <scope>NUCLEOTIDE SEQUENCE [LARGE SCALE GENOMIC DNA]</scope>
    <source>
        <strain evidence="2">Friedlin</strain>
        <strain evidence="3">MHOM/IL/81/Friedlin</strain>
    </source>
</reference>
<dbReference type="eggNOG" id="ENOG502SIMA">
    <property type="taxonomic scope" value="Eukaryota"/>
</dbReference>
<evidence type="ECO:0000313" key="1">
    <source>
        <dbReference type="EMBL" id="CAC37234.1"/>
    </source>
</evidence>
<proteinExistence type="predicted"/>
<dbReference type="OMA" id="CRTVACF"/>
<dbReference type="HOGENOM" id="CLU_938304_0_0_1"/>
<keyword evidence="3" id="KW-1185">Reference proteome</keyword>
<accession>Q4Q6I8</accession>
<dbReference type="AlphaFoldDB" id="Q9BHD3"/>
<dbReference type="Proteomes" id="UP000000542">
    <property type="component" value="Chromosome 31"/>
</dbReference>
<reference evidence="1" key="1">
    <citation type="journal article" date="1998" name="Genome Res.">
        <title>A physical map of the Leishmania major Friedlin genome.</title>
        <authorList>
            <person name="Ivens A.C."/>
            <person name="Lewis S.M."/>
            <person name="Bagherzadeh A."/>
            <person name="Zhang L."/>
            <person name="Chan H.M."/>
            <person name="Smith D.F."/>
        </authorList>
    </citation>
    <scope>NUCLEOTIDE SEQUENCE</scope>
    <source>
        <strain evidence="1">Friedlin</strain>
    </source>
</reference>
<dbReference type="InParanoid" id="Q9BHD3"/>
<dbReference type="VEuPathDB" id="TriTrypDB:LMJSD75_310013000"/>
<organism evidence="1">
    <name type="scientific">Leishmania major</name>
    <dbReference type="NCBI Taxonomy" id="5664"/>
    <lineage>
        <taxon>Eukaryota</taxon>
        <taxon>Discoba</taxon>
        <taxon>Euglenozoa</taxon>
        <taxon>Kinetoplastea</taxon>
        <taxon>Metakinetoplastina</taxon>
        <taxon>Trypanosomatida</taxon>
        <taxon>Trypanosomatidae</taxon>
        <taxon>Leishmaniinae</taxon>
        <taxon>Leishmania</taxon>
    </lineage>
</organism>
<dbReference type="VEuPathDB" id="TriTrypDB:LMJFC_310014200"/>
<reference evidence="1" key="2">
    <citation type="submission" date="2001-04" db="EMBL/GenBank/DDBJ databases">
        <authorList>
            <person name="Saunders D."/>
            <person name="Murphy L."/>
            <person name="Silva W."/>
            <person name="Ivens A.C."/>
            <person name="Quail M."/>
            <person name="Rajandream M.A."/>
            <person name="Barrell B.G."/>
        </authorList>
    </citation>
    <scope>NUCLEOTIDE SEQUENCE</scope>
    <source>
        <strain evidence="1">Friedlin</strain>
    </source>
</reference>
<gene>
    <name evidence="1" type="primary">P883.37</name>
    <name evidence="2" type="ORF">LMJF_31_0750</name>
</gene>
<dbReference type="VEuPathDB" id="TriTrypDB:LMJLV39_310013300"/>
<reference evidence="2 3" key="4">
    <citation type="journal article" date="2011" name="Genome Res.">
        <title>Chromosome and gene copy number variation allow major structural change between species and strains of Leishmania.</title>
        <authorList>
            <person name="Rogers M.B."/>
            <person name="Hilley J.D."/>
            <person name="Dickens N.J."/>
            <person name="Wilkes J."/>
            <person name="Bates P.A."/>
            <person name="Depledge D.P."/>
            <person name="Harris D."/>
            <person name="Her Y."/>
            <person name="Herzyk P."/>
            <person name="Imamura H."/>
            <person name="Otto T.D."/>
            <person name="Sanders M."/>
            <person name="Seeger K."/>
            <person name="Dujardin J.C."/>
            <person name="Berriman M."/>
            <person name="Smith D.F."/>
            <person name="Hertz-Fowler C."/>
            <person name="Mottram J.C."/>
        </authorList>
    </citation>
    <scope>NUCLEOTIDE SEQUENCE [LARGE SCALE GENOMIC DNA]</scope>
    <source>
        <strain evidence="2">Friedlin</strain>
        <strain evidence="3">MHOM/IL/81/Friedlin</strain>
    </source>
</reference>
<sequence length="297" mass="32087">MTKSYLNQDQQLRAQQVYTTHKHLKELSMATKEALTYHDKYLAAMEHVMSCLLNNSDALEDARKHLTQEAAVDIQPTFPTAGRLAAAYSNWRVSAELHMMRTELEFLKEVSTTGHEAVKKTKNAVHGLEKVAKKCAHVNSPEFEAKISSKSGKALEKLLHEQRETNTMMMSIENAIKKDMMSLATSWSAKLVTRGDALYTAFRSLGCRTVACFPTTDPTLSQGMPPPAAGYVLSQPSSASTSVPYSGGTAVGHGTPSTLPAAQSVECAAVPLSSAGEGAAAGVKLEFNLNEGKPVSR</sequence>
<dbReference type="EMBL" id="AL590734">
    <property type="protein sequence ID" value="CAC37234.1"/>
    <property type="molecule type" value="Genomic_DNA"/>
</dbReference>
<dbReference type="EMBL" id="FR796427">
    <property type="protein sequence ID" value="CAJ08262.1"/>
    <property type="molecule type" value="Genomic_DNA"/>
</dbReference>
<dbReference type="RefSeq" id="XP_001685060.1">
    <property type="nucleotide sequence ID" value="XM_001685008.1"/>
</dbReference>
<name>Q9BHD3_LEIMA</name>
<dbReference type="GeneID" id="5654003"/>
<evidence type="ECO:0000313" key="2">
    <source>
        <dbReference type="EMBL" id="CAJ08262.1"/>
    </source>
</evidence>